<dbReference type="PANTHER" id="PTHR15989">
    <property type="entry name" value="VEZATIN"/>
    <property type="match status" value="1"/>
</dbReference>
<feature type="transmembrane region" description="Helical" evidence="2">
    <location>
        <begin position="97"/>
        <end position="121"/>
    </location>
</feature>
<accession>A0AAE1F5M9</accession>
<feature type="compositionally biased region" description="Low complexity" evidence="1">
    <location>
        <begin position="274"/>
        <end position="285"/>
    </location>
</feature>
<keyword evidence="2" id="KW-0472">Membrane</keyword>
<evidence type="ECO:0000256" key="2">
    <source>
        <dbReference type="SAM" id="Phobius"/>
    </source>
</evidence>
<dbReference type="InterPro" id="IPR026858">
    <property type="entry name" value="Vezatin"/>
</dbReference>
<dbReference type="GO" id="GO:0005886">
    <property type="term" value="C:plasma membrane"/>
    <property type="evidence" value="ECO:0007669"/>
    <property type="project" value="TreeGrafter"/>
</dbReference>
<keyword evidence="2" id="KW-0812">Transmembrane</keyword>
<evidence type="ECO:0000256" key="1">
    <source>
        <dbReference type="SAM" id="MobiDB-lite"/>
    </source>
</evidence>
<feature type="transmembrane region" description="Helical" evidence="2">
    <location>
        <begin position="67"/>
        <end position="91"/>
    </location>
</feature>
<feature type="compositionally biased region" description="Acidic residues" evidence="1">
    <location>
        <begin position="795"/>
        <end position="805"/>
    </location>
</feature>
<evidence type="ECO:0000313" key="3">
    <source>
        <dbReference type="EMBL" id="KAK3867717.1"/>
    </source>
</evidence>
<feature type="region of interest" description="Disordered" evidence="1">
    <location>
        <begin position="678"/>
        <end position="705"/>
    </location>
</feature>
<feature type="region of interest" description="Disordered" evidence="1">
    <location>
        <begin position="783"/>
        <end position="870"/>
    </location>
</feature>
<protein>
    <recommendedName>
        <fullName evidence="5">Vezatin</fullName>
    </recommendedName>
</protein>
<evidence type="ECO:0008006" key="5">
    <source>
        <dbReference type="Google" id="ProtNLM"/>
    </source>
</evidence>
<evidence type="ECO:0000313" key="4">
    <source>
        <dbReference type="Proteomes" id="UP001286313"/>
    </source>
</evidence>
<dbReference type="AlphaFoldDB" id="A0AAE1F5M9"/>
<comment type="caution">
    <text evidence="3">The sequence shown here is derived from an EMBL/GenBank/DDBJ whole genome shotgun (WGS) entry which is preliminary data.</text>
</comment>
<dbReference type="PANTHER" id="PTHR15989:SF5">
    <property type="entry name" value="VEZATIN"/>
    <property type="match status" value="1"/>
</dbReference>
<sequence length="870" mass="99711">MEEDEDVVFEGSTLHQHLLANGYTDYEVGHLSTHTPYYTHHEDTLTTQHSHWGKRVVDALREKWRSLYAAVSGGGGGGGGWLVCAAVMMMVMVMVMMVMWCSLPCVLLISVPLSVIAVRLYGLFRLLRLLRGVERGVSLLKKHTNAASKCLRLLQELQLIQNGFVLAQGSAHNAHFPPSHDTPHHASLRAALERSLIAVCGVMVDTHTTLHTHTRHYPCSTHLLQPMPQVDDDFTPTERLLFLKKWSAITRIQISTVLTELLLLLHQDSHSQQHHTSLLSPQQHTHLSHQHTHHGSSSPLPSPQHTHHGSSSLPSPQHTHHDSSTLPSPQHTHHGSSSTLPSPQHTHHGSSSLPSPQHTDPHCLHSLSLLSPQHTHLIHTHTQELTKHYQYAKTFWFGDERETEGEGGNRENARGGGGRGGEGKNRRSFEEKKKDVYIAVHSLSLHMQAALFRVNSLEKNFNDEEDEEEENFDNTSYKHSEYSMKNHNENLPPHLEERNTNNLLLPNCLNMKKCPEKNTDTNDRSKRLPPYEFVTELVEAVRRELDLCRGCLEETETRIDRKYSKNKDEDLCKSLKVQTDGSPNDGNESITSGGNARPMLIVCASEEPVIEDEVFEAYIDRREYDDTHQHDDDLWNTDVKKERHMMKQQREQGRRVLKELQPILTHRRKMWETRETNAINRQQQQQTKAVNTKTTVGGDVNNDPQYNTITMMMGEGRDTTITTNTCTPSSSSIDAHTHQMNDINTIASSFSHSLQNCECVREKEGEQDSDEERLEAYRKMRRELEEDERKRRKEEEEDEEGEEEREIFRLPLFGLKREKRGGGRGEKRERRKRGGGKEKRERGGKEKRERRGKEKRERGNRGGRKEKRER</sequence>
<reference evidence="3" key="1">
    <citation type="submission" date="2023-10" db="EMBL/GenBank/DDBJ databases">
        <title>Genome assemblies of two species of porcelain crab, Petrolisthes cinctipes and Petrolisthes manimaculis (Anomura: Porcellanidae).</title>
        <authorList>
            <person name="Angst P."/>
        </authorList>
    </citation>
    <scope>NUCLEOTIDE SEQUENCE</scope>
    <source>
        <strain evidence="3">PB745_01</strain>
        <tissue evidence="3">Gill</tissue>
    </source>
</reference>
<feature type="region of interest" description="Disordered" evidence="1">
    <location>
        <begin position="274"/>
        <end position="365"/>
    </location>
</feature>
<feature type="compositionally biased region" description="Basic and acidic residues" evidence="1">
    <location>
        <begin position="835"/>
        <end position="860"/>
    </location>
</feature>
<dbReference type="Proteomes" id="UP001286313">
    <property type="component" value="Unassembled WGS sequence"/>
</dbReference>
<name>A0AAE1F5M9_PETCI</name>
<feature type="compositionally biased region" description="Polar residues" evidence="1">
    <location>
        <begin position="324"/>
        <end position="358"/>
    </location>
</feature>
<feature type="compositionally biased region" description="Basic residues" evidence="1">
    <location>
        <begin position="861"/>
        <end position="870"/>
    </location>
</feature>
<gene>
    <name evidence="3" type="ORF">Pcinc_026847</name>
</gene>
<feature type="compositionally biased region" description="Polar residues" evidence="1">
    <location>
        <begin position="678"/>
        <end position="695"/>
    </location>
</feature>
<keyword evidence="4" id="KW-1185">Reference proteome</keyword>
<organism evidence="3 4">
    <name type="scientific">Petrolisthes cinctipes</name>
    <name type="common">Flat porcelain crab</name>
    <dbReference type="NCBI Taxonomy" id="88211"/>
    <lineage>
        <taxon>Eukaryota</taxon>
        <taxon>Metazoa</taxon>
        <taxon>Ecdysozoa</taxon>
        <taxon>Arthropoda</taxon>
        <taxon>Crustacea</taxon>
        <taxon>Multicrustacea</taxon>
        <taxon>Malacostraca</taxon>
        <taxon>Eumalacostraca</taxon>
        <taxon>Eucarida</taxon>
        <taxon>Decapoda</taxon>
        <taxon>Pleocyemata</taxon>
        <taxon>Anomura</taxon>
        <taxon>Galatheoidea</taxon>
        <taxon>Porcellanidae</taxon>
        <taxon>Petrolisthes</taxon>
    </lineage>
</organism>
<proteinExistence type="predicted"/>
<feature type="region of interest" description="Disordered" evidence="1">
    <location>
        <begin position="401"/>
        <end position="429"/>
    </location>
</feature>
<dbReference type="GO" id="GO:0098609">
    <property type="term" value="P:cell-cell adhesion"/>
    <property type="evidence" value="ECO:0007669"/>
    <property type="project" value="InterPro"/>
</dbReference>
<dbReference type="EMBL" id="JAWQEG010003146">
    <property type="protein sequence ID" value="KAK3867717.1"/>
    <property type="molecule type" value="Genomic_DNA"/>
</dbReference>
<keyword evidence="2" id="KW-1133">Transmembrane helix</keyword>